<evidence type="ECO:0000256" key="2">
    <source>
        <dbReference type="ARBA" id="ARBA00022475"/>
    </source>
</evidence>
<feature type="transmembrane region" description="Helical" evidence="9">
    <location>
        <begin position="136"/>
        <end position="160"/>
    </location>
</feature>
<comment type="caution">
    <text evidence="9">Lacks conserved residue(s) required for the propagation of feature annotation.</text>
</comment>
<feature type="active site" evidence="9">
    <location>
        <position position="145"/>
    </location>
</feature>
<dbReference type="Pfam" id="PF01252">
    <property type="entry name" value="Peptidase_A8"/>
    <property type="match status" value="1"/>
</dbReference>
<evidence type="ECO:0000256" key="4">
    <source>
        <dbReference type="ARBA" id="ARBA00022692"/>
    </source>
</evidence>
<dbReference type="EMBL" id="NRJG01000024">
    <property type="protein sequence ID" value="RIY39837.1"/>
    <property type="molecule type" value="Genomic_DNA"/>
</dbReference>
<feature type="transmembrane region" description="Helical" evidence="9">
    <location>
        <begin position="64"/>
        <end position="86"/>
    </location>
</feature>
<dbReference type="UniPathway" id="UPA00665"/>
<dbReference type="GO" id="GO:0004190">
    <property type="term" value="F:aspartic-type endopeptidase activity"/>
    <property type="evidence" value="ECO:0007669"/>
    <property type="project" value="UniProtKB-UniRule"/>
</dbReference>
<keyword evidence="4 9" id="KW-0812">Transmembrane</keyword>
<comment type="pathway">
    <text evidence="9">Protein modification; lipoprotein biosynthesis (signal peptide cleavage).</text>
</comment>
<dbReference type="PANTHER" id="PTHR33695">
    <property type="entry name" value="LIPOPROTEIN SIGNAL PEPTIDASE"/>
    <property type="match status" value="1"/>
</dbReference>
<keyword evidence="7 9" id="KW-1133">Transmembrane helix</keyword>
<protein>
    <recommendedName>
        <fullName evidence="9">Lipoprotein signal peptidase</fullName>
        <ecNumber evidence="9">3.4.23.36</ecNumber>
    </recommendedName>
    <alternativeName>
        <fullName evidence="9">Prolipoprotein signal peptidase</fullName>
    </alternativeName>
    <alternativeName>
        <fullName evidence="9">Signal peptidase II</fullName>
        <shortName evidence="9">SPase II</shortName>
    </alternativeName>
</protein>
<dbReference type="RefSeq" id="WP_119530231.1">
    <property type="nucleotide sequence ID" value="NZ_JBHSSP010000006.1"/>
</dbReference>
<dbReference type="Proteomes" id="UP000265916">
    <property type="component" value="Unassembled WGS sequence"/>
</dbReference>
<dbReference type="AlphaFoldDB" id="A0A3A1YUT9"/>
<organism evidence="10 11">
    <name type="scientific">Psittacicella hinzii</name>
    <dbReference type="NCBI Taxonomy" id="2028575"/>
    <lineage>
        <taxon>Bacteria</taxon>
        <taxon>Pseudomonadati</taxon>
        <taxon>Pseudomonadota</taxon>
        <taxon>Gammaproteobacteria</taxon>
        <taxon>Pasteurellales</taxon>
        <taxon>Psittacicellaceae</taxon>
        <taxon>Psittacicella</taxon>
    </lineage>
</organism>
<sequence length="165" mass="18822">MKSKVSLALCLLVVLVVADWLSKYYFNANFHLYQSQQVIGENFLRWTLVYNQGFSFSIGANYPVLMRVLVGSFAVIVAIVLTYLAWKKLVTPSLPKPEKYTAWAFILVASGAFGNGLERIFFGHVTDFIHFTFGTWSFAVFNLADIWINLGIYLLIYNLLFVRAK</sequence>
<keyword evidence="11" id="KW-1185">Reference proteome</keyword>
<dbReference type="HAMAP" id="MF_00161">
    <property type="entry name" value="LspA"/>
    <property type="match status" value="1"/>
</dbReference>
<comment type="catalytic activity">
    <reaction evidence="9">
        <text>Release of signal peptides from bacterial membrane prolipoproteins. Hydrolyzes -Xaa-Yaa-Zaa-|-(S,diacylglyceryl)Cys-, in which Xaa is hydrophobic (preferably Leu), and Yaa (Ala or Ser) and Zaa (Gly or Ala) have small, neutral side chains.</text>
        <dbReference type="EC" id="3.4.23.36"/>
    </reaction>
</comment>
<comment type="subcellular location">
    <subcellularLocation>
        <location evidence="9">Cell membrane</location>
        <topology evidence="9">Multi-pass membrane protein</topology>
    </subcellularLocation>
</comment>
<dbReference type="OrthoDB" id="9810259at2"/>
<accession>A0A3A1YUT9</accession>
<evidence type="ECO:0000256" key="8">
    <source>
        <dbReference type="ARBA" id="ARBA00023136"/>
    </source>
</evidence>
<name>A0A3A1YUT9_9GAMM</name>
<evidence type="ECO:0000313" key="11">
    <source>
        <dbReference type="Proteomes" id="UP000265916"/>
    </source>
</evidence>
<comment type="caution">
    <text evidence="10">The sequence shown here is derived from an EMBL/GenBank/DDBJ whole genome shotgun (WGS) entry which is preliminary data.</text>
</comment>
<keyword evidence="8 9" id="KW-0472">Membrane</keyword>
<keyword evidence="2 9" id="KW-1003">Cell membrane</keyword>
<proteinExistence type="inferred from homology"/>
<evidence type="ECO:0000313" key="10">
    <source>
        <dbReference type="EMBL" id="RIY39837.1"/>
    </source>
</evidence>
<keyword evidence="5 9" id="KW-0064">Aspartyl protease</keyword>
<feature type="active site" evidence="9">
    <location>
        <position position="127"/>
    </location>
</feature>
<evidence type="ECO:0000256" key="9">
    <source>
        <dbReference type="HAMAP-Rule" id="MF_00161"/>
    </source>
</evidence>
<keyword evidence="6 9" id="KW-0378">Hydrolase</keyword>
<dbReference type="PANTHER" id="PTHR33695:SF1">
    <property type="entry name" value="LIPOPROTEIN SIGNAL PEPTIDASE"/>
    <property type="match status" value="1"/>
</dbReference>
<reference evidence="10 11" key="1">
    <citation type="submission" date="2017-08" db="EMBL/GenBank/DDBJ databases">
        <title>Reclassification of Bisgaard taxon 37 and 44.</title>
        <authorList>
            <person name="Christensen H."/>
        </authorList>
    </citation>
    <scope>NUCLEOTIDE SEQUENCE [LARGE SCALE GENOMIC DNA]</scope>
    <source>
        <strain evidence="10 11">111</strain>
    </source>
</reference>
<dbReference type="NCBIfam" id="TIGR00077">
    <property type="entry name" value="lspA"/>
    <property type="match status" value="1"/>
</dbReference>
<dbReference type="EC" id="3.4.23.36" evidence="9"/>
<evidence type="ECO:0000256" key="1">
    <source>
        <dbReference type="ARBA" id="ARBA00006139"/>
    </source>
</evidence>
<comment type="similarity">
    <text evidence="1 9">Belongs to the peptidase A8 family.</text>
</comment>
<comment type="function">
    <text evidence="9">This protein specifically catalyzes the removal of signal peptides from prolipoproteins.</text>
</comment>
<evidence type="ECO:0000256" key="3">
    <source>
        <dbReference type="ARBA" id="ARBA00022670"/>
    </source>
</evidence>
<evidence type="ECO:0000256" key="5">
    <source>
        <dbReference type="ARBA" id="ARBA00022750"/>
    </source>
</evidence>
<evidence type="ECO:0000256" key="7">
    <source>
        <dbReference type="ARBA" id="ARBA00022989"/>
    </source>
</evidence>
<feature type="transmembrane region" description="Helical" evidence="9">
    <location>
        <begin position="98"/>
        <end position="116"/>
    </location>
</feature>
<dbReference type="GO" id="GO:0005886">
    <property type="term" value="C:plasma membrane"/>
    <property type="evidence" value="ECO:0007669"/>
    <property type="project" value="UniProtKB-SubCell"/>
</dbReference>
<evidence type="ECO:0000256" key="6">
    <source>
        <dbReference type="ARBA" id="ARBA00022801"/>
    </source>
</evidence>
<dbReference type="InterPro" id="IPR001872">
    <property type="entry name" value="Peptidase_A8"/>
</dbReference>
<keyword evidence="3 9" id="KW-0645">Protease</keyword>
<gene>
    <name evidence="9 10" type="primary">lspA</name>
    <name evidence="10" type="ORF">CKF58_01530</name>
</gene>
<dbReference type="GO" id="GO:0006508">
    <property type="term" value="P:proteolysis"/>
    <property type="evidence" value="ECO:0007669"/>
    <property type="project" value="UniProtKB-KW"/>
</dbReference>